<feature type="region of interest" description="Disordered" evidence="1">
    <location>
        <begin position="62"/>
        <end position="81"/>
    </location>
</feature>
<accession>A0ABN8IRG6</accession>
<dbReference type="Proteomes" id="UP000837857">
    <property type="component" value="Chromosome 29"/>
</dbReference>
<evidence type="ECO:0000256" key="1">
    <source>
        <dbReference type="SAM" id="MobiDB-lite"/>
    </source>
</evidence>
<keyword evidence="3" id="KW-1185">Reference proteome</keyword>
<protein>
    <recommendedName>
        <fullName evidence="4">Ribosomal protein L2</fullName>
    </recommendedName>
</protein>
<evidence type="ECO:0000313" key="2">
    <source>
        <dbReference type="EMBL" id="CAH2062070.1"/>
    </source>
</evidence>
<gene>
    <name evidence="2" type="ORF">IPOD504_LOCUS11672</name>
</gene>
<reference evidence="2" key="1">
    <citation type="submission" date="2022-03" db="EMBL/GenBank/DDBJ databases">
        <authorList>
            <person name="Martin H S."/>
        </authorList>
    </citation>
    <scope>NUCLEOTIDE SEQUENCE</scope>
</reference>
<evidence type="ECO:0000313" key="3">
    <source>
        <dbReference type="Proteomes" id="UP000837857"/>
    </source>
</evidence>
<feature type="non-terminal residue" evidence="2">
    <location>
        <position position="1"/>
    </location>
</feature>
<organism evidence="2 3">
    <name type="scientific">Iphiclides podalirius</name>
    <name type="common">scarce swallowtail</name>
    <dbReference type="NCBI Taxonomy" id="110791"/>
    <lineage>
        <taxon>Eukaryota</taxon>
        <taxon>Metazoa</taxon>
        <taxon>Ecdysozoa</taxon>
        <taxon>Arthropoda</taxon>
        <taxon>Hexapoda</taxon>
        <taxon>Insecta</taxon>
        <taxon>Pterygota</taxon>
        <taxon>Neoptera</taxon>
        <taxon>Endopterygota</taxon>
        <taxon>Lepidoptera</taxon>
        <taxon>Glossata</taxon>
        <taxon>Ditrysia</taxon>
        <taxon>Papilionoidea</taxon>
        <taxon>Papilionidae</taxon>
        <taxon>Papilioninae</taxon>
        <taxon>Iphiclides</taxon>
    </lineage>
</organism>
<sequence>MYACRLSILTHLPSRRLSICGPLPPRALPLPRITRKANYSKVTKTQTKISGRQMRRVRFVGGERRRRHSTPPTNACIDVSGGVGGLYRERGRGYHKPNGRETRGGKGGGGIGPGEAARL</sequence>
<evidence type="ECO:0008006" key="4">
    <source>
        <dbReference type="Google" id="ProtNLM"/>
    </source>
</evidence>
<feature type="compositionally biased region" description="Basic and acidic residues" evidence="1">
    <location>
        <begin position="87"/>
        <end position="104"/>
    </location>
</feature>
<feature type="region of interest" description="Disordered" evidence="1">
    <location>
        <begin position="87"/>
        <end position="119"/>
    </location>
</feature>
<dbReference type="EMBL" id="OW152841">
    <property type="protein sequence ID" value="CAH2062070.1"/>
    <property type="molecule type" value="Genomic_DNA"/>
</dbReference>
<proteinExistence type="predicted"/>
<name>A0ABN8IRG6_9NEOP</name>